<reference evidence="2" key="1">
    <citation type="submission" date="2020-05" db="EMBL/GenBank/DDBJ databases">
        <authorList>
            <person name="Chiriac C."/>
            <person name="Salcher M."/>
            <person name="Ghai R."/>
            <person name="Kavagutti S V."/>
        </authorList>
    </citation>
    <scope>NUCLEOTIDE SEQUENCE</scope>
</reference>
<protein>
    <submittedName>
        <fullName evidence="2">Unannotated protein</fullName>
    </submittedName>
</protein>
<dbReference type="EMBL" id="CAEZSR010000167">
    <property type="protein sequence ID" value="CAB4583199.1"/>
    <property type="molecule type" value="Genomic_DNA"/>
</dbReference>
<organism evidence="2">
    <name type="scientific">freshwater metagenome</name>
    <dbReference type="NCBI Taxonomy" id="449393"/>
    <lineage>
        <taxon>unclassified sequences</taxon>
        <taxon>metagenomes</taxon>
        <taxon>ecological metagenomes</taxon>
    </lineage>
</organism>
<feature type="region of interest" description="Disordered" evidence="1">
    <location>
        <begin position="313"/>
        <end position="332"/>
    </location>
</feature>
<dbReference type="AlphaFoldDB" id="A0A6J6F6D7"/>
<dbReference type="Gene3D" id="3.40.50.300">
    <property type="entry name" value="P-loop containing nucleotide triphosphate hydrolases"/>
    <property type="match status" value="1"/>
</dbReference>
<proteinExistence type="predicted"/>
<accession>A0A6J6F6D7</accession>
<dbReference type="SUPFAM" id="SSF52540">
    <property type="entry name" value="P-loop containing nucleoside triphosphate hydrolases"/>
    <property type="match status" value="1"/>
</dbReference>
<evidence type="ECO:0000313" key="2">
    <source>
        <dbReference type="EMBL" id="CAB4583199.1"/>
    </source>
</evidence>
<sequence length="464" mass="50698">MGDLRPAGRRVTSEFPFSTPGGYTFDGDEAVRAAKLRSAAASAGPEHFWPFTLPLTPPDLDEPSLSSLEDEWSTATETLDDDFMQIGTRRAAAPTTATPSTHRPSAWPTGAVSLADLLATVLPPPDYLFESLWRCGEHFVLSAPRAVGKSWAALQIATALATGDDFLGFHVPRRRRVLYISTELTEAALHERFSLLDVPQHARERIHTYARGDLRLRATSIQEQFRTTSSRSGDRNADEQTGYSKRYAVAELEPAGLLEKMIEETGAEVVIIDPWASFFDGNESDNAEVARALEVLSDVGRRFGVSFLNVHHHGKGSGGRHSRDPHDAARGAGRLMDWSSVRMTLSRLAGDGMALDITTRNDPSPGRLYVQMHAGEAQPWRLASPITASQCSTANLDAFTLTVAQHVHDNAGERLSVASLRRALGKNEEAIKAALTRAHREGWIIYVPAPAGGRPRIEPKGDRP</sequence>
<dbReference type="InterPro" id="IPR027417">
    <property type="entry name" value="P-loop_NTPase"/>
</dbReference>
<dbReference type="Pfam" id="PF13481">
    <property type="entry name" value="AAA_25"/>
    <property type="match status" value="1"/>
</dbReference>
<gene>
    <name evidence="2" type="ORF">UFOPK1493_03226</name>
</gene>
<evidence type="ECO:0000256" key="1">
    <source>
        <dbReference type="SAM" id="MobiDB-lite"/>
    </source>
</evidence>
<name>A0A6J6F6D7_9ZZZZ</name>